<evidence type="ECO:0000256" key="3">
    <source>
        <dbReference type="ARBA" id="ARBA00023242"/>
    </source>
</evidence>
<dbReference type="Pfam" id="PF05920">
    <property type="entry name" value="Homeobox_KN"/>
    <property type="match status" value="1"/>
</dbReference>
<accession>A0A5J4YKF4</accession>
<gene>
    <name evidence="7" type="ORF">FVE85_8421</name>
</gene>
<evidence type="ECO:0000313" key="7">
    <source>
        <dbReference type="EMBL" id="KAA8491939.1"/>
    </source>
</evidence>
<dbReference type="InterPro" id="IPR009057">
    <property type="entry name" value="Homeodomain-like_sf"/>
</dbReference>
<dbReference type="GO" id="GO:0006355">
    <property type="term" value="P:regulation of DNA-templated transcription"/>
    <property type="evidence" value="ECO:0007669"/>
    <property type="project" value="InterPro"/>
</dbReference>
<reference evidence="8" key="1">
    <citation type="journal article" date="2019" name="Nat. Commun.">
        <title>Expansion of phycobilisome linker gene families in mesophilic red algae.</title>
        <authorList>
            <person name="Lee J."/>
            <person name="Kim D."/>
            <person name="Bhattacharya D."/>
            <person name="Yoon H.S."/>
        </authorList>
    </citation>
    <scope>NUCLEOTIDE SEQUENCE [LARGE SCALE GENOMIC DNA]</scope>
    <source>
        <strain evidence="8">CCMP 1328</strain>
    </source>
</reference>
<feature type="region of interest" description="Disordered" evidence="5">
    <location>
        <begin position="342"/>
        <end position="364"/>
    </location>
</feature>
<dbReference type="AlphaFoldDB" id="A0A5J4YKF4"/>
<evidence type="ECO:0000256" key="4">
    <source>
        <dbReference type="PROSITE-ProRule" id="PRU00108"/>
    </source>
</evidence>
<dbReference type="Proteomes" id="UP000324585">
    <property type="component" value="Unassembled WGS sequence"/>
</dbReference>
<dbReference type="PROSITE" id="PS50071">
    <property type="entry name" value="HOMEOBOX_2"/>
    <property type="match status" value="1"/>
</dbReference>
<keyword evidence="1 4" id="KW-0238">DNA-binding</keyword>
<feature type="DNA-binding region" description="Homeobox" evidence="4">
    <location>
        <begin position="282"/>
        <end position="322"/>
    </location>
</feature>
<dbReference type="InterPro" id="IPR001356">
    <property type="entry name" value="HD"/>
</dbReference>
<dbReference type="InterPro" id="IPR050224">
    <property type="entry name" value="TALE_homeobox"/>
</dbReference>
<dbReference type="SMART" id="SM00389">
    <property type="entry name" value="HOX"/>
    <property type="match status" value="1"/>
</dbReference>
<name>A0A5J4YKF4_PORPP</name>
<dbReference type="PANTHER" id="PTHR11850">
    <property type="entry name" value="HOMEOBOX PROTEIN TRANSCRIPTION FACTORS"/>
    <property type="match status" value="1"/>
</dbReference>
<keyword evidence="8" id="KW-1185">Reference proteome</keyword>
<dbReference type="EMBL" id="VRMN01000011">
    <property type="protein sequence ID" value="KAA8491939.1"/>
    <property type="molecule type" value="Genomic_DNA"/>
</dbReference>
<feature type="compositionally biased region" description="Polar residues" evidence="5">
    <location>
        <begin position="353"/>
        <end position="364"/>
    </location>
</feature>
<dbReference type="GO" id="GO:0005634">
    <property type="term" value="C:nucleus"/>
    <property type="evidence" value="ECO:0007669"/>
    <property type="project" value="UniProtKB-SubCell"/>
</dbReference>
<keyword evidence="2 4" id="KW-0371">Homeobox</keyword>
<organism evidence="7 8">
    <name type="scientific">Porphyridium purpureum</name>
    <name type="common">Red alga</name>
    <name type="synonym">Porphyridium cruentum</name>
    <dbReference type="NCBI Taxonomy" id="35688"/>
    <lineage>
        <taxon>Eukaryota</taxon>
        <taxon>Rhodophyta</taxon>
        <taxon>Bangiophyceae</taxon>
        <taxon>Porphyridiales</taxon>
        <taxon>Porphyridiaceae</taxon>
        <taxon>Porphyridium</taxon>
    </lineage>
</organism>
<comment type="caution">
    <text evidence="7">The sequence shown here is derived from an EMBL/GenBank/DDBJ whole genome shotgun (WGS) entry which is preliminary data.</text>
</comment>
<sequence>MEVFIQVARPRPQMGQDCAGLGKEHKVAELSLEVVVLYHRGSQLCARTRSPTKRDSKMAVAQSASSTSGSCHGRIPHEQRRLPLRVVVLPPRESIDRFEERVARRPDVLSLVRGSIESRAFPYAIQDDVRRLEYPATDEDVQLLVKQKLHGKRTRAPASGSDASAEELAHATLFDVSDDPRLQELLEKLHALRQRCEIYTSIVSHELELQSKFRLVPELEAREREGEVVKAFLRARQTLIRLYISHAMKMRASNVHQLLFRSTKSNIDLHSSNKLRLWLFDHILKPYPTKAEKKSLARQTGLSETQVANWFINIRMRFWKPLVAFICPERALVLDKDIRETRRGRKRPHHGMETSSESVFSSEY</sequence>
<comment type="subcellular location">
    <subcellularLocation>
        <location evidence="4">Nucleus</location>
    </subcellularLocation>
</comment>
<dbReference type="InterPro" id="IPR008422">
    <property type="entry name" value="KN_HD"/>
</dbReference>
<evidence type="ECO:0000256" key="2">
    <source>
        <dbReference type="ARBA" id="ARBA00023155"/>
    </source>
</evidence>
<evidence type="ECO:0000313" key="8">
    <source>
        <dbReference type="Proteomes" id="UP000324585"/>
    </source>
</evidence>
<proteinExistence type="predicted"/>
<evidence type="ECO:0000256" key="1">
    <source>
        <dbReference type="ARBA" id="ARBA00023125"/>
    </source>
</evidence>
<dbReference type="GO" id="GO:0003677">
    <property type="term" value="F:DNA binding"/>
    <property type="evidence" value="ECO:0007669"/>
    <property type="project" value="UniProtKB-UniRule"/>
</dbReference>
<feature type="region of interest" description="Disordered" evidence="5">
    <location>
        <begin position="49"/>
        <end position="76"/>
    </location>
</feature>
<dbReference type="Gene3D" id="1.10.10.60">
    <property type="entry name" value="Homeodomain-like"/>
    <property type="match status" value="1"/>
</dbReference>
<evidence type="ECO:0000256" key="5">
    <source>
        <dbReference type="SAM" id="MobiDB-lite"/>
    </source>
</evidence>
<keyword evidence="3 4" id="KW-0539">Nucleus</keyword>
<feature type="domain" description="Homeobox" evidence="6">
    <location>
        <begin position="280"/>
        <end position="321"/>
    </location>
</feature>
<protein>
    <submittedName>
        <fullName evidence="7">BEL1-like homeodomain protein 5</fullName>
    </submittedName>
</protein>
<dbReference type="CDD" id="cd00086">
    <property type="entry name" value="homeodomain"/>
    <property type="match status" value="1"/>
</dbReference>
<dbReference type="SUPFAM" id="SSF46689">
    <property type="entry name" value="Homeodomain-like"/>
    <property type="match status" value="1"/>
</dbReference>
<evidence type="ECO:0000259" key="6">
    <source>
        <dbReference type="PROSITE" id="PS50071"/>
    </source>
</evidence>
<dbReference type="OrthoDB" id="10056939at2759"/>